<dbReference type="Gene3D" id="3.30.300.20">
    <property type="match status" value="1"/>
</dbReference>
<dbReference type="NCBIfam" id="TIGR00082">
    <property type="entry name" value="rbfA"/>
    <property type="match status" value="1"/>
</dbReference>
<proteinExistence type="inferred from homology"/>
<dbReference type="GO" id="GO:0005829">
    <property type="term" value="C:cytosol"/>
    <property type="evidence" value="ECO:0007669"/>
    <property type="project" value="TreeGrafter"/>
</dbReference>
<comment type="function">
    <text evidence="2">One of several proteins that assist in the late maturation steps of the functional core of the 30S ribosomal subunit. Associates with free 30S ribosomal subunits (but not with 30S subunits that are part of 70S ribosomes or polysomes). Required for efficient processing of 16S rRNA. May interact with the 5'-terminal helix region of 16S rRNA.</text>
</comment>
<dbReference type="RefSeq" id="WP_145201595.1">
    <property type="nucleotide sequence ID" value="NZ_CP036434.1"/>
</dbReference>
<sequence length="149" mass="16826">MANPRTVARLEVQIQRRIAHCLQFELADPRSSFITIQRIELNSDLSTAKAHYSVLGSEADRSKAKHMLEHANGFIRKQMGSILRTRSIPQLRWVYDESIAGAEAMEDLLERTMRRDAEIRGEAVQPPPPPGEASDEAEEAEDDPSDEEE</sequence>
<organism evidence="4 5">
    <name type="scientific">Saltatorellus ferox</name>
    <dbReference type="NCBI Taxonomy" id="2528018"/>
    <lineage>
        <taxon>Bacteria</taxon>
        <taxon>Pseudomonadati</taxon>
        <taxon>Planctomycetota</taxon>
        <taxon>Planctomycetia</taxon>
        <taxon>Planctomycetia incertae sedis</taxon>
        <taxon>Saltatorellus</taxon>
    </lineage>
</organism>
<dbReference type="Pfam" id="PF02033">
    <property type="entry name" value="RBFA"/>
    <property type="match status" value="1"/>
</dbReference>
<accession>A0A518EWZ3</accession>
<dbReference type="AlphaFoldDB" id="A0A518EWZ3"/>
<evidence type="ECO:0000256" key="2">
    <source>
        <dbReference type="HAMAP-Rule" id="MF_00003"/>
    </source>
</evidence>
<reference evidence="4 5" key="1">
    <citation type="submission" date="2019-02" db="EMBL/GenBank/DDBJ databases">
        <title>Deep-cultivation of Planctomycetes and their phenomic and genomic characterization uncovers novel biology.</title>
        <authorList>
            <person name="Wiegand S."/>
            <person name="Jogler M."/>
            <person name="Boedeker C."/>
            <person name="Pinto D."/>
            <person name="Vollmers J."/>
            <person name="Rivas-Marin E."/>
            <person name="Kohn T."/>
            <person name="Peeters S.H."/>
            <person name="Heuer A."/>
            <person name="Rast P."/>
            <person name="Oberbeckmann S."/>
            <person name="Bunk B."/>
            <person name="Jeske O."/>
            <person name="Meyerdierks A."/>
            <person name="Storesund J.E."/>
            <person name="Kallscheuer N."/>
            <person name="Luecker S."/>
            <person name="Lage O.M."/>
            <person name="Pohl T."/>
            <person name="Merkel B.J."/>
            <person name="Hornburger P."/>
            <person name="Mueller R.-W."/>
            <person name="Bruemmer F."/>
            <person name="Labrenz M."/>
            <person name="Spormann A.M."/>
            <person name="Op den Camp H."/>
            <person name="Overmann J."/>
            <person name="Amann R."/>
            <person name="Jetten M.S.M."/>
            <person name="Mascher T."/>
            <person name="Medema M.H."/>
            <person name="Devos D.P."/>
            <person name="Kaster A.-K."/>
            <person name="Ovreas L."/>
            <person name="Rohde M."/>
            <person name="Galperin M.Y."/>
            <person name="Jogler C."/>
        </authorList>
    </citation>
    <scope>NUCLEOTIDE SEQUENCE [LARGE SCALE GENOMIC DNA]</scope>
    <source>
        <strain evidence="4 5">Poly30</strain>
    </source>
</reference>
<dbReference type="SUPFAM" id="SSF89919">
    <property type="entry name" value="Ribosome-binding factor A, RbfA"/>
    <property type="match status" value="1"/>
</dbReference>
<evidence type="ECO:0000256" key="3">
    <source>
        <dbReference type="SAM" id="MobiDB-lite"/>
    </source>
</evidence>
<keyword evidence="5" id="KW-1185">Reference proteome</keyword>
<keyword evidence="2" id="KW-0963">Cytoplasm</keyword>
<dbReference type="GO" id="GO:0030490">
    <property type="term" value="P:maturation of SSU-rRNA"/>
    <property type="evidence" value="ECO:0007669"/>
    <property type="project" value="UniProtKB-UniRule"/>
</dbReference>
<dbReference type="InterPro" id="IPR023799">
    <property type="entry name" value="RbfA_dom_sf"/>
</dbReference>
<dbReference type="GO" id="GO:0043024">
    <property type="term" value="F:ribosomal small subunit binding"/>
    <property type="evidence" value="ECO:0007669"/>
    <property type="project" value="TreeGrafter"/>
</dbReference>
<gene>
    <name evidence="2 4" type="primary">rbfA</name>
    <name evidence="4" type="ORF">Poly30_41670</name>
</gene>
<feature type="region of interest" description="Disordered" evidence="3">
    <location>
        <begin position="113"/>
        <end position="149"/>
    </location>
</feature>
<dbReference type="PANTHER" id="PTHR33515:SF1">
    <property type="entry name" value="RIBOSOME-BINDING FACTOR A, CHLOROPLASTIC-RELATED"/>
    <property type="match status" value="1"/>
</dbReference>
<comment type="subcellular location">
    <subcellularLocation>
        <location evidence="2">Cytoplasm</location>
    </subcellularLocation>
</comment>
<evidence type="ECO:0000256" key="1">
    <source>
        <dbReference type="ARBA" id="ARBA00022517"/>
    </source>
</evidence>
<evidence type="ECO:0000313" key="4">
    <source>
        <dbReference type="EMBL" id="QDV08614.1"/>
    </source>
</evidence>
<dbReference type="OrthoDB" id="307788at2"/>
<keyword evidence="1 2" id="KW-0690">Ribosome biogenesis</keyword>
<comment type="similarity">
    <text evidence="2">Belongs to the RbfA family.</text>
</comment>
<comment type="subunit">
    <text evidence="2">Monomer. Binds 30S ribosomal subunits, but not 50S ribosomal subunits or 70S ribosomes.</text>
</comment>
<evidence type="ECO:0000313" key="5">
    <source>
        <dbReference type="Proteomes" id="UP000320390"/>
    </source>
</evidence>
<feature type="compositionally biased region" description="Acidic residues" evidence="3">
    <location>
        <begin position="133"/>
        <end position="149"/>
    </location>
</feature>
<name>A0A518EWZ3_9BACT</name>
<dbReference type="EMBL" id="CP036434">
    <property type="protein sequence ID" value="QDV08614.1"/>
    <property type="molecule type" value="Genomic_DNA"/>
</dbReference>
<dbReference type="HAMAP" id="MF_00003">
    <property type="entry name" value="RbfA"/>
    <property type="match status" value="1"/>
</dbReference>
<dbReference type="InterPro" id="IPR000238">
    <property type="entry name" value="RbfA"/>
</dbReference>
<dbReference type="InterPro" id="IPR015946">
    <property type="entry name" value="KH_dom-like_a/b"/>
</dbReference>
<dbReference type="PANTHER" id="PTHR33515">
    <property type="entry name" value="RIBOSOME-BINDING FACTOR A, CHLOROPLASTIC-RELATED"/>
    <property type="match status" value="1"/>
</dbReference>
<dbReference type="Proteomes" id="UP000320390">
    <property type="component" value="Chromosome"/>
</dbReference>
<protein>
    <recommendedName>
        <fullName evidence="2">Ribosome-binding factor A</fullName>
    </recommendedName>
</protein>